<evidence type="ECO:0000313" key="1">
    <source>
        <dbReference type="EMBL" id="SES68129.1"/>
    </source>
</evidence>
<dbReference type="AlphaFoldDB" id="A0A1H9YGH7"/>
<proteinExistence type="predicted"/>
<evidence type="ECO:0000313" key="2">
    <source>
        <dbReference type="Proteomes" id="UP000243338"/>
    </source>
</evidence>
<organism evidence="1 2">
    <name type="scientific">Methanococcoides vulcani</name>
    <dbReference type="NCBI Taxonomy" id="1353158"/>
    <lineage>
        <taxon>Archaea</taxon>
        <taxon>Methanobacteriati</taxon>
        <taxon>Methanobacteriota</taxon>
        <taxon>Stenosarchaea group</taxon>
        <taxon>Methanomicrobia</taxon>
        <taxon>Methanosarcinales</taxon>
        <taxon>Methanosarcinaceae</taxon>
        <taxon>Methanococcoides</taxon>
    </lineage>
</organism>
<dbReference type="EMBL" id="FOHQ01000001">
    <property type="protein sequence ID" value="SES68129.1"/>
    <property type="molecule type" value="Genomic_DNA"/>
</dbReference>
<reference evidence="2" key="1">
    <citation type="submission" date="2016-10" db="EMBL/GenBank/DDBJ databases">
        <authorList>
            <person name="Varghese N."/>
            <person name="Submissions S."/>
        </authorList>
    </citation>
    <scope>NUCLEOTIDE SEQUENCE [LARGE SCALE GENOMIC DNA]</scope>
    <source>
        <strain evidence="2">SLH 33</strain>
    </source>
</reference>
<keyword evidence="2" id="KW-1185">Reference proteome</keyword>
<protein>
    <submittedName>
        <fullName evidence="1">Uncharacterized protein</fullName>
    </submittedName>
</protein>
<accession>A0A1H9YGH7</accession>
<sequence length="49" mass="5632">MLWGKIGFSKGTLHYMKQNAKNEKPFTLNALLGRDWRVGEKKLLLLNDG</sequence>
<name>A0A1H9YGH7_9EURY</name>
<dbReference type="Proteomes" id="UP000243338">
    <property type="component" value="Unassembled WGS sequence"/>
</dbReference>
<gene>
    <name evidence="1" type="ORF">SAMN04488587_0549</name>
</gene>